<dbReference type="CDD" id="cd20557">
    <property type="entry name" value="CYCLIN_ScPCL1-like"/>
    <property type="match status" value="1"/>
</dbReference>
<dbReference type="HOGENOM" id="CLU_084824_2_0_1"/>
<proteinExistence type="predicted"/>
<evidence type="ECO:0000313" key="2">
    <source>
        <dbReference type="Proteomes" id="UP000027195"/>
    </source>
</evidence>
<accession>A0A067MY93</accession>
<name>A0A067MY93_BOTB1</name>
<keyword evidence="2" id="KW-1185">Reference proteome</keyword>
<protein>
    <submittedName>
        <fullName evidence="1">Uncharacterized protein</fullName>
    </submittedName>
</protein>
<organism evidence="1 2">
    <name type="scientific">Botryobasidium botryosum (strain FD-172 SS1)</name>
    <dbReference type="NCBI Taxonomy" id="930990"/>
    <lineage>
        <taxon>Eukaryota</taxon>
        <taxon>Fungi</taxon>
        <taxon>Dikarya</taxon>
        <taxon>Basidiomycota</taxon>
        <taxon>Agaricomycotina</taxon>
        <taxon>Agaricomycetes</taxon>
        <taxon>Cantharellales</taxon>
        <taxon>Botryobasidiaceae</taxon>
        <taxon>Botryobasidium</taxon>
    </lineage>
</organism>
<dbReference type="STRING" id="930990.A0A067MY93"/>
<dbReference type="InParanoid" id="A0A067MY93"/>
<reference evidence="2" key="1">
    <citation type="journal article" date="2014" name="Proc. Natl. Acad. Sci. U.S.A.">
        <title>Extensive sampling of basidiomycete genomes demonstrates inadequacy of the white-rot/brown-rot paradigm for wood decay fungi.</title>
        <authorList>
            <person name="Riley R."/>
            <person name="Salamov A.A."/>
            <person name="Brown D.W."/>
            <person name="Nagy L.G."/>
            <person name="Floudas D."/>
            <person name="Held B.W."/>
            <person name="Levasseur A."/>
            <person name="Lombard V."/>
            <person name="Morin E."/>
            <person name="Otillar R."/>
            <person name="Lindquist E.A."/>
            <person name="Sun H."/>
            <person name="LaButti K.M."/>
            <person name="Schmutz J."/>
            <person name="Jabbour D."/>
            <person name="Luo H."/>
            <person name="Baker S.E."/>
            <person name="Pisabarro A.G."/>
            <person name="Walton J.D."/>
            <person name="Blanchette R.A."/>
            <person name="Henrissat B."/>
            <person name="Martin F."/>
            <person name="Cullen D."/>
            <person name="Hibbett D.S."/>
            <person name="Grigoriev I.V."/>
        </authorList>
    </citation>
    <scope>NUCLEOTIDE SEQUENCE [LARGE SCALE GENOMIC DNA]</scope>
    <source>
        <strain evidence="2">FD-172 SS1</strain>
    </source>
</reference>
<dbReference type="EMBL" id="KL198027">
    <property type="protein sequence ID" value="KDQ16511.1"/>
    <property type="molecule type" value="Genomic_DNA"/>
</dbReference>
<dbReference type="OrthoDB" id="244495at2759"/>
<feature type="non-terminal residue" evidence="1">
    <location>
        <position position="1"/>
    </location>
</feature>
<gene>
    <name evidence="1" type="ORF">BOTBODRAFT_106902</name>
</gene>
<evidence type="ECO:0000313" key="1">
    <source>
        <dbReference type="EMBL" id="KDQ16511.1"/>
    </source>
</evidence>
<dbReference type="Proteomes" id="UP000027195">
    <property type="component" value="Unassembled WGS sequence"/>
</dbReference>
<dbReference type="Gene3D" id="1.10.472.10">
    <property type="entry name" value="Cyclin-like"/>
    <property type="match status" value="1"/>
</dbReference>
<sequence length="100" mass="10977">DATSSPSPTLAQFIAHSLHRARLHAGITFTSLSPLNHLKGHFFATRDSSHHCLFIPAFMIASEIICDDTYSNKLWYVVEQGDVCLLGVGLNYPKSGAQSF</sequence>
<dbReference type="AlphaFoldDB" id="A0A067MY93"/>